<keyword evidence="3" id="KW-1185">Reference proteome</keyword>
<dbReference type="EMBL" id="AP028654">
    <property type="protein sequence ID" value="BEP27887.1"/>
    <property type="molecule type" value="Genomic_DNA"/>
</dbReference>
<evidence type="ECO:0000256" key="1">
    <source>
        <dbReference type="SAM" id="MobiDB-lite"/>
    </source>
</evidence>
<evidence type="ECO:0000313" key="3">
    <source>
        <dbReference type="Proteomes" id="UP001321786"/>
    </source>
</evidence>
<dbReference type="KEGG" id="hprf:HLPR_02180"/>
<organism evidence="2 3">
    <name type="scientific">Helicovermis profundi</name>
    <dbReference type="NCBI Taxonomy" id="3065157"/>
    <lineage>
        <taxon>Bacteria</taxon>
        <taxon>Bacillati</taxon>
        <taxon>Bacillota</taxon>
        <taxon>Clostridia</taxon>
        <taxon>Helicovermis</taxon>
    </lineage>
</organism>
<proteinExistence type="predicted"/>
<protein>
    <submittedName>
        <fullName evidence="2">Uncharacterized protein</fullName>
    </submittedName>
</protein>
<feature type="region of interest" description="Disordered" evidence="1">
    <location>
        <begin position="116"/>
        <end position="153"/>
    </location>
</feature>
<dbReference type="RefSeq" id="WP_338536247.1">
    <property type="nucleotide sequence ID" value="NZ_AP028654.1"/>
</dbReference>
<dbReference type="AlphaFoldDB" id="A0AAU9EBG3"/>
<accession>A0AAU9EBG3</accession>
<name>A0AAU9EBG3_9FIRM</name>
<gene>
    <name evidence="2" type="ORF">HLPR_02180</name>
</gene>
<reference evidence="2 3" key="1">
    <citation type="submission" date="2023-08" db="EMBL/GenBank/DDBJ databases">
        <title>Helicovermis profunda gen. nov., sp. nov., a novel mesophilic, fermentative bacterium within the Bacillota from a deep-sea hydrothermal vent chimney.</title>
        <authorList>
            <person name="Miyazaki U."/>
            <person name="Mizutani D."/>
            <person name="Hashimoto Y."/>
            <person name="Tame A."/>
            <person name="Sawayama S."/>
            <person name="Miyazaki J."/>
            <person name="Takai K."/>
            <person name="Nakagawa S."/>
        </authorList>
    </citation>
    <scope>NUCLEOTIDE SEQUENCE [LARGE SCALE GENOMIC DNA]</scope>
    <source>
        <strain evidence="2 3">S502</strain>
    </source>
</reference>
<feature type="compositionally biased region" description="Basic and acidic residues" evidence="1">
    <location>
        <begin position="133"/>
        <end position="153"/>
    </location>
</feature>
<evidence type="ECO:0000313" key="2">
    <source>
        <dbReference type="EMBL" id="BEP27887.1"/>
    </source>
</evidence>
<sequence>MNEKNWFVVTNQVVDREDLSIYEKMCLVVLSRYAGKEEFEDLLTSEIIALKMGTTIIEAKKAIFKLVEKKLINFEGKHGEISKVSMDKSTVKENIIKKEDDGSHISEINFDSLDENDSSIETDYNENNQNYYKDVEEKKDEKEEKNKKNPSTKKEDFHKLIDKLYDLLDENISEREARIILSFSDNDFERIKEKYELVKMHGYSDVIDELITELQRKETKKMKNSGKNIHEKISANNDTDVNEEIKRNNSQVNFANINKLKAYSKFKKKK</sequence>
<dbReference type="Proteomes" id="UP001321786">
    <property type="component" value="Chromosome"/>
</dbReference>